<reference evidence="8" key="3">
    <citation type="submission" date="2025-09" db="UniProtKB">
        <authorList>
            <consortium name="Ensembl"/>
        </authorList>
    </citation>
    <scope>IDENTIFICATION</scope>
</reference>
<feature type="transmembrane region" description="Helical" evidence="5">
    <location>
        <begin position="215"/>
        <end position="236"/>
    </location>
</feature>
<gene>
    <name evidence="8" type="primary">LOC115402242</name>
</gene>
<reference evidence="8" key="1">
    <citation type="submission" date="2019-06" db="EMBL/GenBank/DDBJ databases">
        <authorList>
            <consortium name="Wellcome Sanger Institute Data Sharing"/>
        </authorList>
    </citation>
    <scope>NUCLEOTIDE SEQUENCE [LARGE SCALE GENOMIC DNA]</scope>
</reference>
<comment type="subcellular location">
    <subcellularLocation>
        <location evidence="1">Membrane</location>
        <topology evidence="1">Multi-pass membrane protein</topology>
    </subcellularLocation>
</comment>
<dbReference type="SUPFAM" id="SSF103473">
    <property type="entry name" value="MFS general substrate transporter"/>
    <property type="match status" value="1"/>
</dbReference>
<evidence type="ECO:0000259" key="7">
    <source>
        <dbReference type="PROSITE" id="PS50850"/>
    </source>
</evidence>
<feature type="chain" id="PRO_5025587820" evidence="6">
    <location>
        <begin position="19"/>
        <end position="325"/>
    </location>
</feature>
<dbReference type="PROSITE" id="PS50850">
    <property type="entry name" value="MFS"/>
    <property type="match status" value="1"/>
</dbReference>
<dbReference type="Proteomes" id="UP000472267">
    <property type="component" value="Chromosome 15"/>
</dbReference>
<dbReference type="InterPro" id="IPR020846">
    <property type="entry name" value="MFS_dom"/>
</dbReference>
<dbReference type="AlphaFoldDB" id="A0A672HPN9"/>
<protein>
    <submittedName>
        <fullName evidence="8">Solute carrier family 22 member 2</fullName>
    </submittedName>
</protein>
<evidence type="ECO:0000313" key="9">
    <source>
        <dbReference type="Proteomes" id="UP000472267"/>
    </source>
</evidence>
<dbReference type="InterPro" id="IPR005828">
    <property type="entry name" value="MFS_sugar_transport-like"/>
</dbReference>
<evidence type="ECO:0000256" key="2">
    <source>
        <dbReference type="ARBA" id="ARBA00022692"/>
    </source>
</evidence>
<keyword evidence="2 5" id="KW-0812">Transmembrane</keyword>
<dbReference type="Gene3D" id="1.20.1250.20">
    <property type="entry name" value="MFS general substrate transporter like domains"/>
    <property type="match status" value="1"/>
</dbReference>
<reference evidence="8" key="2">
    <citation type="submission" date="2025-08" db="UniProtKB">
        <authorList>
            <consortium name="Ensembl"/>
        </authorList>
    </citation>
    <scope>IDENTIFICATION</scope>
</reference>
<evidence type="ECO:0000256" key="1">
    <source>
        <dbReference type="ARBA" id="ARBA00004141"/>
    </source>
</evidence>
<feature type="signal peptide" evidence="6">
    <location>
        <begin position="1"/>
        <end position="18"/>
    </location>
</feature>
<dbReference type="PANTHER" id="PTHR24064">
    <property type="entry name" value="SOLUTE CARRIER FAMILY 22 MEMBER"/>
    <property type="match status" value="1"/>
</dbReference>
<evidence type="ECO:0000256" key="6">
    <source>
        <dbReference type="SAM" id="SignalP"/>
    </source>
</evidence>
<evidence type="ECO:0000256" key="3">
    <source>
        <dbReference type="ARBA" id="ARBA00022989"/>
    </source>
</evidence>
<organism evidence="8 9">
    <name type="scientific">Salarias fasciatus</name>
    <name type="common">Jewelled blenny</name>
    <name type="synonym">Blennius fasciatus</name>
    <dbReference type="NCBI Taxonomy" id="181472"/>
    <lineage>
        <taxon>Eukaryota</taxon>
        <taxon>Metazoa</taxon>
        <taxon>Chordata</taxon>
        <taxon>Craniata</taxon>
        <taxon>Vertebrata</taxon>
        <taxon>Euteleostomi</taxon>
        <taxon>Actinopterygii</taxon>
        <taxon>Neopterygii</taxon>
        <taxon>Teleostei</taxon>
        <taxon>Neoteleostei</taxon>
        <taxon>Acanthomorphata</taxon>
        <taxon>Ovalentaria</taxon>
        <taxon>Blenniimorphae</taxon>
        <taxon>Blenniiformes</taxon>
        <taxon>Blennioidei</taxon>
        <taxon>Blenniidae</taxon>
        <taxon>Salariinae</taxon>
        <taxon>Salarias</taxon>
    </lineage>
</organism>
<feature type="domain" description="Major facilitator superfamily (MFS) profile" evidence="7">
    <location>
        <begin position="7"/>
        <end position="325"/>
    </location>
</feature>
<dbReference type="Ensembl" id="ENSSFAT00005032024.1">
    <property type="protein sequence ID" value="ENSSFAP00005030905.1"/>
    <property type="gene ID" value="ENSSFAG00005015691.1"/>
</dbReference>
<keyword evidence="6" id="KW-0732">Signal</keyword>
<accession>A0A672HPN9</accession>
<feature type="transmembrane region" description="Helical" evidence="5">
    <location>
        <begin position="156"/>
        <end position="175"/>
    </location>
</feature>
<feature type="transmembrane region" description="Helical" evidence="5">
    <location>
        <begin position="129"/>
        <end position="149"/>
    </location>
</feature>
<keyword evidence="4 5" id="KW-0472">Membrane</keyword>
<evidence type="ECO:0000256" key="5">
    <source>
        <dbReference type="SAM" id="Phobius"/>
    </source>
</evidence>
<dbReference type="GO" id="GO:0016020">
    <property type="term" value="C:membrane"/>
    <property type="evidence" value="ECO:0007669"/>
    <property type="project" value="UniProtKB-SubCell"/>
</dbReference>
<evidence type="ECO:0000313" key="8">
    <source>
        <dbReference type="Ensembl" id="ENSSFAP00005030905.1"/>
    </source>
</evidence>
<proteinExistence type="predicted"/>
<dbReference type="InterPro" id="IPR036259">
    <property type="entry name" value="MFS_trans_sf"/>
</dbReference>
<keyword evidence="3 5" id="KW-1133">Transmembrane helix</keyword>
<keyword evidence="9" id="KW-1185">Reference proteome</keyword>
<feature type="transmembrane region" description="Helical" evidence="5">
    <location>
        <begin position="242"/>
        <end position="260"/>
    </location>
</feature>
<evidence type="ECO:0000256" key="4">
    <source>
        <dbReference type="ARBA" id="ARBA00023136"/>
    </source>
</evidence>
<dbReference type="Pfam" id="PF00083">
    <property type="entry name" value="Sugar_tr"/>
    <property type="match status" value="1"/>
</dbReference>
<name>A0A672HPN9_SALFA</name>
<dbReference type="GO" id="GO:0022857">
    <property type="term" value="F:transmembrane transporter activity"/>
    <property type="evidence" value="ECO:0007669"/>
    <property type="project" value="InterPro"/>
</dbReference>
<sequence length="325" mass="36467">IWFLRVSVLLCLLSLSFAGVYVGAVFQAFTPEHRCRDPAAAERAERCGWSPAESRRLTPPAANGTGEPRSGCLRYDRDWNQVDCRDLEPEPSGTPITACQGGWEYDYQGRTSVVTEFHLVCGDAWLVDWFQSTLNIGFLISSFVFGYIADRFGRKICILVANAGTVASSLALAAVSSYPPILLLRTLLGFSAKGSWMTGYVMITEMVGVSHRRAAGMVYQLFFSLGLLVLSLLAFLIPDWRWLHAVSSAPYAFFLLYYWLTPESPRWLLSQNKMAEAVTLIHAVAKENKRKLGNTFQVLRKTWSKKLPSLITLRYCLHVNATFRT</sequence>
<feature type="transmembrane region" description="Helical" evidence="5">
    <location>
        <begin position="181"/>
        <end position="203"/>
    </location>
</feature>